<sequence length="101" mass="11797">MWSAPAKNMKKINMSISFVYSVSIRGNCENAVFTFLLFSEQNINATQQKESFRILFALYNIIYYPKCKQRRQIANNLLTICRLFILNYLTMMLIPLQALSS</sequence>
<gene>
    <name evidence="2" type="ORF">DXD13_15670</name>
</gene>
<organism evidence="2 3">
    <name type="scientific">Agathobacter rectalis</name>
    <dbReference type="NCBI Taxonomy" id="39491"/>
    <lineage>
        <taxon>Bacteria</taxon>
        <taxon>Bacillati</taxon>
        <taxon>Bacillota</taxon>
        <taxon>Clostridia</taxon>
        <taxon>Lachnospirales</taxon>
        <taxon>Lachnospiraceae</taxon>
        <taxon>Agathobacter</taxon>
    </lineage>
</organism>
<keyword evidence="1" id="KW-0812">Transmembrane</keyword>
<dbReference type="AlphaFoldDB" id="A0A3E4LMA3"/>
<evidence type="ECO:0000256" key="1">
    <source>
        <dbReference type="SAM" id="Phobius"/>
    </source>
</evidence>
<proteinExistence type="predicted"/>
<evidence type="ECO:0000313" key="2">
    <source>
        <dbReference type="EMBL" id="RGK38466.1"/>
    </source>
</evidence>
<dbReference type="EMBL" id="QSQP01000037">
    <property type="protein sequence ID" value="RGK38466.1"/>
    <property type="molecule type" value="Genomic_DNA"/>
</dbReference>
<protein>
    <submittedName>
        <fullName evidence="2">Uncharacterized protein</fullName>
    </submittedName>
</protein>
<evidence type="ECO:0000313" key="3">
    <source>
        <dbReference type="Proteomes" id="UP000261052"/>
    </source>
</evidence>
<keyword evidence="1" id="KW-1133">Transmembrane helix</keyword>
<dbReference type="Proteomes" id="UP000261052">
    <property type="component" value="Unassembled WGS sequence"/>
</dbReference>
<name>A0A3E4LMA3_9FIRM</name>
<reference evidence="2 3" key="1">
    <citation type="submission" date="2018-08" db="EMBL/GenBank/DDBJ databases">
        <title>A genome reference for cultivated species of the human gut microbiota.</title>
        <authorList>
            <person name="Zou Y."/>
            <person name="Xue W."/>
            <person name="Luo G."/>
        </authorList>
    </citation>
    <scope>NUCLEOTIDE SEQUENCE [LARGE SCALE GENOMIC DNA]</scope>
    <source>
        <strain evidence="2 3">TF11-15AC</strain>
    </source>
</reference>
<comment type="caution">
    <text evidence="2">The sequence shown here is derived from an EMBL/GenBank/DDBJ whole genome shotgun (WGS) entry which is preliminary data.</text>
</comment>
<feature type="transmembrane region" description="Helical" evidence="1">
    <location>
        <begin position="73"/>
        <end position="94"/>
    </location>
</feature>
<accession>A0A3E4LMA3</accession>
<keyword evidence="1" id="KW-0472">Membrane</keyword>